<reference evidence="2" key="1">
    <citation type="journal article" date="2017" name="Nat. Ecol. Evol.">
        <title>Genome expansion and lineage-specific genetic innovations in the forest pathogenic fungi Armillaria.</title>
        <authorList>
            <person name="Sipos G."/>
            <person name="Prasanna A.N."/>
            <person name="Walter M.C."/>
            <person name="O'Connor E."/>
            <person name="Balint B."/>
            <person name="Krizsan K."/>
            <person name="Kiss B."/>
            <person name="Hess J."/>
            <person name="Varga T."/>
            <person name="Slot J."/>
            <person name="Riley R."/>
            <person name="Boka B."/>
            <person name="Rigling D."/>
            <person name="Barry K."/>
            <person name="Lee J."/>
            <person name="Mihaltcheva S."/>
            <person name="LaButti K."/>
            <person name="Lipzen A."/>
            <person name="Waldron R."/>
            <person name="Moloney N.M."/>
            <person name="Sperisen C."/>
            <person name="Kredics L."/>
            <person name="Vagvoelgyi C."/>
            <person name="Patrignani A."/>
            <person name="Fitzpatrick D."/>
            <person name="Nagy I."/>
            <person name="Doyle S."/>
            <person name="Anderson J.B."/>
            <person name="Grigoriev I.V."/>
            <person name="Gueldener U."/>
            <person name="Muensterkoetter M."/>
            <person name="Nagy L.G."/>
        </authorList>
    </citation>
    <scope>NUCLEOTIDE SEQUENCE [LARGE SCALE GENOMIC DNA]</scope>
    <source>
        <strain evidence="2">C18/9</strain>
    </source>
</reference>
<name>A0A284QU59_ARMOS</name>
<proteinExistence type="predicted"/>
<keyword evidence="2" id="KW-1185">Reference proteome</keyword>
<gene>
    <name evidence="1" type="ORF">ARMOST_03331</name>
</gene>
<accession>A0A284QU59</accession>
<dbReference type="Proteomes" id="UP000219338">
    <property type="component" value="Unassembled WGS sequence"/>
</dbReference>
<evidence type="ECO:0000313" key="1">
    <source>
        <dbReference type="EMBL" id="SJL00020.1"/>
    </source>
</evidence>
<protein>
    <submittedName>
        <fullName evidence="1">Uncharacterized protein</fullName>
    </submittedName>
</protein>
<sequence length="154" mass="17089">MSAPSLETSALYIALYARATANDYHWALYHHSSEKVETTFHIRNLGEGWIEGHEVTSGIQKEFLLMGFLKIGKIDASAEVRLRSLITSVPYNIAGVTCRTWVLGALRNCIDTGLVRCISFDEFESKAKAFGYSQFDDTVANVQPRPIVIATNSS</sequence>
<dbReference type="InterPro" id="IPR054208">
    <property type="entry name" value="DUF6914"/>
</dbReference>
<dbReference type="OMA" id="RIWLLWI"/>
<dbReference type="Pfam" id="PF21858">
    <property type="entry name" value="DUF6914"/>
    <property type="match status" value="1"/>
</dbReference>
<evidence type="ECO:0000313" key="2">
    <source>
        <dbReference type="Proteomes" id="UP000219338"/>
    </source>
</evidence>
<dbReference type="AlphaFoldDB" id="A0A284QU59"/>
<organism evidence="1 2">
    <name type="scientific">Armillaria ostoyae</name>
    <name type="common">Armillaria root rot fungus</name>
    <dbReference type="NCBI Taxonomy" id="47428"/>
    <lineage>
        <taxon>Eukaryota</taxon>
        <taxon>Fungi</taxon>
        <taxon>Dikarya</taxon>
        <taxon>Basidiomycota</taxon>
        <taxon>Agaricomycotina</taxon>
        <taxon>Agaricomycetes</taxon>
        <taxon>Agaricomycetidae</taxon>
        <taxon>Agaricales</taxon>
        <taxon>Marasmiineae</taxon>
        <taxon>Physalacriaceae</taxon>
        <taxon>Armillaria</taxon>
    </lineage>
</organism>
<dbReference type="OrthoDB" id="3016366at2759"/>
<dbReference type="EMBL" id="FUEG01000002">
    <property type="protein sequence ID" value="SJL00020.1"/>
    <property type="molecule type" value="Genomic_DNA"/>
</dbReference>